<dbReference type="InterPro" id="IPR036249">
    <property type="entry name" value="Thioredoxin-like_sf"/>
</dbReference>
<accession>A0A4R7PWR8</accession>
<dbReference type="PANTHER" id="PTHR42852">
    <property type="entry name" value="THIOL:DISULFIDE INTERCHANGE PROTEIN DSBE"/>
    <property type="match status" value="1"/>
</dbReference>
<dbReference type="AlphaFoldDB" id="A0A4R7PWR8"/>
<gene>
    <name evidence="2" type="ORF">BXY82_1398</name>
</gene>
<dbReference type="PANTHER" id="PTHR42852:SF13">
    <property type="entry name" value="PROTEIN DIPZ"/>
    <property type="match status" value="1"/>
</dbReference>
<dbReference type="EMBL" id="SOBW01000008">
    <property type="protein sequence ID" value="TDU39374.1"/>
    <property type="molecule type" value="Genomic_DNA"/>
</dbReference>
<reference evidence="2 3" key="1">
    <citation type="submission" date="2019-03" db="EMBL/GenBank/DDBJ databases">
        <title>Genomic Encyclopedia of Archaeal and Bacterial Type Strains, Phase II (KMG-II): from individual species to whole genera.</title>
        <authorList>
            <person name="Goeker M."/>
        </authorList>
    </citation>
    <scope>NUCLEOTIDE SEQUENCE [LARGE SCALE GENOMIC DNA]</scope>
    <source>
        <strain evidence="2 3">DSM 28135</strain>
    </source>
</reference>
<sequence length="480" mass="56013">MNKRELSLVNIRYLSILVFVLILNCKSELNTSHQTNEEVIFKTDALAGEWIKFSYYDGVNFKNKFVEIDTSETTALDVSKLNTRFVTINLKGMSEDVFLTTEDTVLININKSGDENSLSFSGKNAAHYNYFGNLIQFYQNSPSYLDNINNYQLKCNQYFETRKNYIDDYCKTNNCSIDFKKWILNELFSEHYSHLISPIVQEKVTLNEVPSDYFDKIDIYAFENLDLSSRKSTYAFSTYIKNYFTEPSLKFSKKEINDQLDFINKYIKGAHREFALTDIYISNHVNLLPSNIDMLKAKMMTSKKNMTQKLYIDKITEIENEFKKINNKLPDSILNVKVTSLDNKTYQINDLINENKGTVLVFDVWASWCVPCLHDIEVSKEYRSRLNDEGKVKWVFLSFDREKGRSKWIAKSKEKEAFGLLENQYLIHDIDIPRFSAFSNIDSSGIPKYLIFDKEGDLILLDAPHPSDSLFFERAIKDLY</sequence>
<protein>
    <submittedName>
        <fullName evidence="2">Thioredoxin-like protein</fullName>
    </submittedName>
</protein>
<keyword evidence="3" id="KW-1185">Reference proteome</keyword>
<dbReference type="InterPro" id="IPR050553">
    <property type="entry name" value="Thioredoxin_ResA/DsbE_sf"/>
</dbReference>
<dbReference type="Gene3D" id="3.40.30.10">
    <property type="entry name" value="Glutaredoxin"/>
    <property type="match status" value="1"/>
</dbReference>
<evidence type="ECO:0000313" key="3">
    <source>
        <dbReference type="Proteomes" id="UP000294689"/>
    </source>
</evidence>
<dbReference type="Proteomes" id="UP000294689">
    <property type="component" value="Unassembled WGS sequence"/>
</dbReference>
<organism evidence="2 3">
    <name type="scientific">Gelidibacter sediminis</name>
    <dbReference type="NCBI Taxonomy" id="1608710"/>
    <lineage>
        <taxon>Bacteria</taxon>
        <taxon>Pseudomonadati</taxon>
        <taxon>Bacteroidota</taxon>
        <taxon>Flavobacteriia</taxon>
        <taxon>Flavobacteriales</taxon>
        <taxon>Flavobacteriaceae</taxon>
        <taxon>Gelidibacter</taxon>
    </lineage>
</organism>
<dbReference type="PROSITE" id="PS51352">
    <property type="entry name" value="THIOREDOXIN_2"/>
    <property type="match status" value="1"/>
</dbReference>
<evidence type="ECO:0000313" key="2">
    <source>
        <dbReference type="EMBL" id="TDU39374.1"/>
    </source>
</evidence>
<comment type="caution">
    <text evidence="2">The sequence shown here is derived from an EMBL/GenBank/DDBJ whole genome shotgun (WGS) entry which is preliminary data.</text>
</comment>
<proteinExistence type="predicted"/>
<dbReference type="RefSeq" id="WP_133757459.1">
    <property type="nucleotide sequence ID" value="NZ_SOBW01000008.1"/>
</dbReference>
<feature type="domain" description="Thioredoxin" evidence="1">
    <location>
        <begin position="323"/>
        <end position="480"/>
    </location>
</feature>
<dbReference type="InterPro" id="IPR013766">
    <property type="entry name" value="Thioredoxin_domain"/>
</dbReference>
<dbReference type="SUPFAM" id="SSF52833">
    <property type="entry name" value="Thioredoxin-like"/>
    <property type="match status" value="1"/>
</dbReference>
<evidence type="ECO:0000259" key="1">
    <source>
        <dbReference type="PROSITE" id="PS51352"/>
    </source>
</evidence>
<name>A0A4R7PWR8_9FLAO</name>
<dbReference type="OrthoDB" id="1098640at2"/>